<sequence length="131" mass="14648">MSIEQRKQPRLRVLLKGRIHFNNNSSSIDCLVRDMSPQGARLMLSETATLPEKFDLYIPQKERTYRASLRWRREDGIGVTFDGGETATPDAAPDLTVSALLRRVGELEAENASLKRRLADMIAAAASANFD</sequence>
<comment type="caution">
    <text evidence="3">The sequence shown here is derived from an EMBL/GenBank/DDBJ whole genome shotgun (WGS) entry which is preliminary data.</text>
</comment>
<dbReference type="SUPFAM" id="SSF141371">
    <property type="entry name" value="PilZ domain-like"/>
    <property type="match status" value="1"/>
</dbReference>
<protein>
    <recommendedName>
        <fullName evidence="2">PilZ domain-containing protein</fullName>
    </recommendedName>
</protein>
<keyword evidence="4" id="KW-1185">Reference proteome</keyword>
<feature type="coiled-coil region" evidence="1">
    <location>
        <begin position="97"/>
        <end position="124"/>
    </location>
</feature>
<accession>A0ABU0HIP8</accession>
<dbReference type="Gene3D" id="2.40.10.220">
    <property type="entry name" value="predicted glycosyltransferase like domains"/>
    <property type="match status" value="1"/>
</dbReference>
<dbReference type="Pfam" id="PF07238">
    <property type="entry name" value="PilZ"/>
    <property type="match status" value="1"/>
</dbReference>
<dbReference type="InterPro" id="IPR009875">
    <property type="entry name" value="PilZ_domain"/>
</dbReference>
<dbReference type="Proteomes" id="UP001236369">
    <property type="component" value="Unassembled WGS sequence"/>
</dbReference>
<evidence type="ECO:0000313" key="4">
    <source>
        <dbReference type="Proteomes" id="UP001236369"/>
    </source>
</evidence>
<reference evidence="3 4" key="1">
    <citation type="submission" date="2023-07" db="EMBL/GenBank/DDBJ databases">
        <title>Genomic Encyclopedia of Type Strains, Phase IV (KMG-IV): sequencing the most valuable type-strain genomes for metagenomic binning, comparative biology and taxonomic classification.</title>
        <authorList>
            <person name="Goeker M."/>
        </authorList>
    </citation>
    <scope>NUCLEOTIDE SEQUENCE [LARGE SCALE GENOMIC DNA]</scope>
    <source>
        <strain evidence="3 4">DSM 19562</strain>
    </source>
</reference>
<dbReference type="EMBL" id="JAUSVV010000001">
    <property type="protein sequence ID" value="MDQ0441371.1"/>
    <property type="molecule type" value="Genomic_DNA"/>
</dbReference>
<name>A0ABU0HIP8_9HYPH</name>
<feature type="domain" description="PilZ" evidence="2">
    <location>
        <begin position="4"/>
        <end position="85"/>
    </location>
</feature>
<evidence type="ECO:0000259" key="2">
    <source>
        <dbReference type="Pfam" id="PF07238"/>
    </source>
</evidence>
<organism evidence="3 4">
    <name type="scientific">Methylobacterium persicinum</name>
    <dbReference type="NCBI Taxonomy" id="374426"/>
    <lineage>
        <taxon>Bacteria</taxon>
        <taxon>Pseudomonadati</taxon>
        <taxon>Pseudomonadota</taxon>
        <taxon>Alphaproteobacteria</taxon>
        <taxon>Hyphomicrobiales</taxon>
        <taxon>Methylobacteriaceae</taxon>
        <taxon>Methylobacterium</taxon>
    </lineage>
</organism>
<gene>
    <name evidence="3" type="ORF">QO016_000848</name>
</gene>
<proteinExistence type="predicted"/>
<evidence type="ECO:0000313" key="3">
    <source>
        <dbReference type="EMBL" id="MDQ0441371.1"/>
    </source>
</evidence>
<keyword evidence="1" id="KW-0175">Coiled coil</keyword>
<evidence type="ECO:0000256" key="1">
    <source>
        <dbReference type="SAM" id="Coils"/>
    </source>
</evidence>
<dbReference type="RefSeq" id="WP_238247484.1">
    <property type="nucleotide sequence ID" value="NZ_BPQX01000010.1"/>
</dbReference>